<protein>
    <submittedName>
        <fullName evidence="1">Uncharacterized protein</fullName>
    </submittedName>
</protein>
<evidence type="ECO:0000313" key="1">
    <source>
        <dbReference type="EMBL" id="CAH1799469.1"/>
    </source>
</evidence>
<accession>A0A8S4PYX1</accession>
<gene>
    <name evidence="1" type="ORF">OFUS_LOCUS23478</name>
</gene>
<organism evidence="1 2">
    <name type="scientific">Owenia fusiformis</name>
    <name type="common">Polychaete worm</name>
    <dbReference type="NCBI Taxonomy" id="6347"/>
    <lineage>
        <taxon>Eukaryota</taxon>
        <taxon>Metazoa</taxon>
        <taxon>Spiralia</taxon>
        <taxon>Lophotrochozoa</taxon>
        <taxon>Annelida</taxon>
        <taxon>Polychaeta</taxon>
        <taxon>Sedentaria</taxon>
        <taxon>Canalipalpata</taxon>
        <taxon>Sabellida</taxon>
        <taxon>Oweniida</taxon>
        <taxon>Oweniidae</taxon>
        <taxon>Owenia</taxon>
    </lineage>
</organism>
<comment type="caution">
    <text evidence="1">The sequence shown here is derived from an EMBL/GenBank/DDBJ whole genome shotgun (WGS) entry which is preliminary data.</text>
</comment>
<dbReference type="EMBL" id="CAIIXF020000011">
    <property type="protein sequence ID" value="CAH1799469.1"/>
    <property type="molecule type" value="Genomic_DNA"/>
</dbReference>
<dbReference type="AlphaFoldDB" id="A0A8S4PYX1"/>
<reference evidence="1" key="1">
    <citation type="submission" date="2022-03" db="EMBL/GenBank/DDBJ databases">
        <authorList>
            <person name="Martin C."/>
        </authorList>
    </citation>
    <scope>NUCLEOTIDE SEQUENCE</scope>
</reference>
<proteinExistence type="predicted"/>
<evidence type="ECO:0000313" key="2">
    <source>
        <dbReference type="Proteomes" id="UP000749559"/>
    </source>
</evidence>
<name>A0A8S4PYX1_OWEFU</name>
<dbReference type="Proteomes" id="UP000749559">
    <property type="component" value="Unassembled WGS sequence"/>
</dbReference>
<keyword evidence="2" id="KW-1185">Reference proteome</keyword>
<sequence>MSYKKNSEIRSVGYYTDKYTSNDDTTYNNTTFVNETPITDVVYDGALQNTSPKESKNPANGLYNGDVFPVTEKKEKEVEYEDLDDGGAHAKKLFNYKLAKTFLIIGSWTVNVSIRHVLKYSFHFNSYLYIS</sequence>